<evidence type="ECO:0000256" key="6">
    <source>
        <dbReference type="ARBA" id="ARBA00023163"/>
    </source>
</evidence>
<evidence type="ECO:0000256" key="5">
    <source>
        <dbReference type="ARBA" id="ARBA00023159"/>
    </source>
</evidence>
<comment type="subcellular location">
    <subcellularLocation>
        <location evidence="1">Nucleus</location>
    </subcellularLocation>
</comment>
<dbReference type="SUPFAM" id="SSF54171">
    <property type="entry name" value="DNA-binding domain"/>
    <property type="match status" value="1"/>
</dbReference>
<evidence type="ECO:0000256" key="8">
    <source>
        <dbReference type="ARBA" id="ARBA00024343"/>
    </source>
</evidence>
<dbReference type="GO" id="GO:0005634">
    <property type="term" value="C:nucleus"/>
    <property type="evidence" value="ECO:0007669"/>
    <property type="project" value="UniProtKB-SubCell"/>
</dbReference>
<reference evidence="11 12" key="1">
    <citation type="submission" date="2023-10" db="EMBL/GenBank/DDBJ databases">
        <title>Chromosome-scale genome assembly provides insights into flower coloration mechanisms of Canna indica.</title>
        <authorList>
            <person name="Li C."/>
        </authorList>
    </citation>
    <scope>NUCLEOTIDE SEQUENCE [LARGE SCALE GENOMIC DNA]</scope>
    <source>
        <tissue evidence="11">Flower</tissue>
    </source>
</reference>
<evidence type="ECO:0000256" key="9">
    <source>
        <dbReference type="SAM" id="MobiDB-lite"/>
    </source>
</evidence>
<dbReference type="Gene3D" id="3.30.730.10">
    <property type="entry name" value="AP2/ERF domain"/>
    <property type="match status" value="1"/>
</dbReference>
<dbReference type="SMART" id="SM00380">
    <property type="entry name" value="AP2"/>
    <property type="match status" value="1"/>
</dbReference>
<dbReference type="GO" id="GO:0006950">
    <property type="term" value="P:response to stress"/>
    <property type="evidence" value="ECO:0007669"/>
    <property type="project" value="TreeGrafter"/>
</dbReference>
<feature type="compositionally biased region" description="Basic and acidic residues" evidence="9">
    <location>
        <begin position="106"/>
        <end position="125"/>
    </location>
</feature>
<keyword evidence="6" id="KW-0804">Transcription</keyword>
<keyword evidence="12" id="KW-1185">Reference proteome</keyword>
<sequence length="125" mass="14393">MAACRARAAHRTRSNYRYRGVRQQTWGKWVTEIREPNRESRLWLGTFPTVEEATLTYDEAARAMYGAYARLNLPEHNESTSESTTTTTSHRPDTTGASTTEGEGELELKQQKEEYRTTQELPRAH</sequence>
<dbReference type="AlphaFoldDB" id="A0AAQ3QNP0"/>
<evidence type="ECO:0000259" key="10">
    <source>
        <dbReference type="PROSITE" id="PS51032"/>
    </source>
</evidence>
<feature type="compositionally biased region" description="Low complexity" evidence="9">
    <location>
        <begin position="80"/>
        <end position="89"/>
    </location>
</feature>
<evidence type="ECO:0000256" key="4">
    <source>
        <dbReference type="ARBA" id="ARBA00023125"/>
    </source>
</evidence>
<dbReference type="InterPro" id="IPR036955">
    <property type="entry name" value="AP2/ERF_dom_sf"/>
</dbReference>
<feature type="region of interest" description="Disordered" evidence="9">
    <location>
        <begin position="72"/>
        <end position="125"/>
    </location>
</feature>
<comment type="similarity">
    <text evidence="8">Belongs to the AP2/ERF transcription factor family. ERF subfamily.</text>
</comment>
<dbReference type="GO" id="GO:0003700">
    <property type="term" value="F:DNA-binding transcription factor activity"/>
    <property type="evidence" value="ECO:0007669"/>
    <property type="project" value="InterPro"/>
</dbReference>
<dbReference type="Proteomes" id="UP001327560">
    <property type="component" value="Chromosome 9"/>
</dbReference>
<dbReference type="PANTHER" id="PTHR31241:SF62">
    <property type="entry name" value="DEHYDRATION-RESPONSIVE ELEMENT-BINDING PROTEIN 2D"/>
    <property type="match status" value="1"/>
</dbReference>
<evidence type="ECO:0000256" key="7">
    <source>
        <dbReference type="ARBA" id="ARBA00023242"/>
    </source>
</evidence>
<accession>A0AAQ3QNP0</accession>
<dbReference type="FunFam" id="3.30.730.10:FF:000001">
    <property type="entry name" value="Ethylene-responsive transcription factor 2"/>
    <property type="match status" value="1"/>
</dbReference>
<evidence type="ECO:0000256" key="2">
    <source>
        <dbReference type="ARBA" id="ARBA00023015"/>
    </source>
</evidence>
<dbReference type="GO" id="GO:0045893">
    <property type="term" value="P:positive regulation of DNA-templated transcription"/>
    <property type="evidence" value="ECO:0007669"/>
    <property type="project" value="TreeGrafter"/>
</dbReference>
<gene>
    <name evidence="11" type="ORF">Cni_G28289</name>
</gene>
<name>A0AAQ3QNP0_9LILI</name>
<evidence type="ECO:0000256" key="3">
    <source>
        <dbReference type="ARBA" id="ARBA00023016"/>
    </source>
</evidence>
<proteinExistence type="inferred from homology"/>
<organism evidence="11 12">
    <name type="scientific">Canna indica</name>
    <name type="common">Indian-shot</name>
    <dbReference type="NCBI Taxonomy" id="4628"/>
    <lineage>
        <taxon>Eukaryota</taxon>
        <taxon>Viridiplantae</taxon>
        <taxon>Streptophyta</taxon>
        <taxon>Embryophyta</taxon>
        <taxon>Tracheophyta</taxon>
        <taxon>Spermatophyta</taxon>
        <taxon>Magnoliopsida</taxon>
        <taxon>Liliopsida</taxon>
        <taxon>Zingiberales</taxon>
        <taxon>Cannaceae</taxon>
        <taxon>Canna</taxon>
    </lineage>
</organism>
<keyword evidence="3" id="KW-0346">Stress response</keyword>
<evidence type="ECO:0000256" key="1">
    <source>
        <dbReference type="ARBA" id="ARBA00004123"/>
    </source>
</evidence>
<evidence type="ECO:0000313" key="11">
    <source>
        <dbReference type="EMBL" id="WOL19491.1"/>
    </source>
</evidence>
<evidence type="ECO:0000313" key="12">
    <source>
        <dbReference type="Proteomes" id="UP001327560"/>
    </source>
</evidence>
<dbReference type="EMBL" id="CP136898">
    <property type="protein sequence ID" value="WOL19491.1"/>
    <property type="molecule type" value="Genomic_DNA"/>
</dbReference>
<keyword evidence="7" id="KW-0539">Nucleus</keyword>
<dbReference type="PANTHER" id="PTHR31241">
    <property type="entry name" value="DEHYDRATION-RESPONSIVE ELEMENT-BINDING PROTEIN 2C"/>
    <property type="match status" value="1"/>
</dbReference>
<keyword evidence="2" id="KW-0805">Transcription regulation</keyword>
<keyword evidence="5" id="KW-0010">Activator</keyword>
<keyword evidence="4" id="KW-0238">DNA-binding</keyword>
<dbReference type="Pfam" id="PF00847">
    <property type="entry name" value="AP2"/>
    <property type="match status" value="1"/>
</dbReference>
<dbReference type="PRINTS" id="PR00367">
    <property type="entry name" value="ETHRSPELEMNT"/>
</dbReference>
<feature type="domain" description="AP2/ERF" evidence="10">
    <location>
        <begin position="17"/>
        <end position="74"/>
    </location>
</feature>
<dbReference type="InterPro" id="IPR016177">
    <property type="entry name" value="DNA-bd_dom_sf"/>
</dbReference>
<dbReference type="InterPro" id="IPR001471">
    <property type="entry name" value="AP2/ERF_dom"/>
</dbReference>
<dbReference type="CDD" id="cd00018">
    <property type="entry name" value="AP2"/>
    <property type="match status" value="1"/>
</dbReference>
<protein>
    <submittedName>
        <fullName evidence="11">Dehydration-responsive element-binding protein 2B isoform X2</fullName>
    </submittedName>
</protein>
<dbReference type="GO" id="GO:0000976">
    <property type="term" value="F:transcription cis-regulatory region binding"/>
    <property type="evidence" value="ECO:0007669"/>
    <property type="project" value="TreeGrafter"/>
</dbReference>
<dbReference type="PROSITE" id="PS51032">
    <property type="entry name" value="AP2_ERF"/>
    <property type="match status" value="1"/>
</dbReference>